<evidence type="ECO:0000313" key="1">
    <source>
        <dbReference type="EMBL" id="MPM65774.1"/>
    </source>
</evidence>
<name>A0A645BVI1_9ZZZZ</name>
<comment type="caution">
    <text evidence="1">The sequence shown here is derived from an EMBL/GenBank/DDBJ whole genome shotgun (WGS) entry which is preliminary data.</text>
</comment>
<dbReference type="AlphaFoldDB" id="A0A645BVI1"/>
<proteinExistence type="predicted"/>
<dbReference type="AntiFam" id="ANF00098">
    <property type="entry name" value="Shadow ORF (opposite leuC)"/>
</dbReference>
<gene>
    <name evidence="1" type="ORF">SDC9_112676</name>
</gene>
<dbReference type="EMBL" id="VSSQ01020707">
    <property type="protein sequence ID" value="MPM65774.1"/>
    <property type="molecule type" value="Genomic_DNA"/>
</dbReference>
<reference evidence="1" key="1">
    <citation type="submission" date="2019-08" db="EMBL/GenBank/DDBJ databases">
        <authorList>
            <person name="Kucharzyk K."/>
            <person name="Murdoch R.W."/>
            <person name="Higgins S."/>
            <person name="Loffler F."/>
        </authorList>
    </citation>
    <scope>NUCLEOTIDE SEQUENCE</scope>
</reference>
<sequence>MGKADRTLDGGKVDVIDRLIGGVGIGFVDHRIFGAVLLQVGKRYLVHRENPILCTGFDGHVGNSEAVVDGQVGNTFACKLHALIQSPVHTNHADDVQDQVLARYVRGELAAQIELQGGGNLEPSLAGRHAACHIR</sequence>
<protein>
    <submittedName>
        <fullName evidence="1">Uncharacterized protein</fullName>
    </submittedName>
</protein>
<organism evidence="1">
    <name type="scientific">bioreactor metagenome</name>
    <dbReference type="NCBI Taxonomy" id="1076179"/>
    <lineage>
        <taxon>unclassified sequences</taxon>
        <taxon>metagenomes</taxon>
        <taxon>ecological metagenomes</taxon>
    </lineage>
</organism>
<accession>A0A645BVI1</accession>